<accession>A0A2G9H8E4</accession>
<feature type="compositionally biased region" description="Basic and acidic residues" evidence="1">
    <location>
        <begin position="19"/>
        <end position="29"/>
    </location>
</feature>
<organism evidence="3 4">
    <name type="scientific">Handroanthus impetiginosus</name>
    <dbReference type="NCBI Taxonomy" id="429701"/>
    <lineage>
        <taxon>Eukaryota</taxon>
        <taxon>Viridiplantae</taxon>
        <taxon>Streptophyta</taxon>
        <taxon>Embryophyta</taxon>
        <taxon>Tracheophyta</taxon>
        <taxon>Spermatophyta</taxon>
        <taxon>Magnoliopsida</taxon>
        <taxon>eudicotyledons</taxon>
        <taxon>Gunneridae</taxon>
        <taxon>Pentapetalae</taxon>
        <taxon>asterids</taxon>
        <taxon>lamiids</taxon>
        <taxon>Lamiales</taxon>
        <taxon>Bignoniaceae</taxon>
        <taxon>Crescentiina</taxon>
        <taxon>Tabebuia alliance</taxon>
        <taxon>Handroanthus</taxon>
    </lineage>
</organism>
<gene>
    <name evidence="3" type="ORF">CDL12_13616</name>
</gene>
<evidence type="ECO:0000313" key="4">
    <source>
        <dbReference type="Proteomes" id="UP000231279"/>
    </source>
</evidence>
<comment type="caution">
    <text evidence="3">The sequence shown here is derived from an EMBL/GenBank/DDBJ whole genome shotgun (WGS) entry which is preliminary data.</text>
</comment>
<protein>
    <submittedName>
        <fullName evidence="3">Uncharacterized protein</fullName>
    </submittedName>
</protein>
<dbReference type="OrthoDB" id="1928523at2759"/>
<feature type="region of interest" description="Disordered" evidence="1">
    <location>
        <begin position="19"/>
        <end position="38"/>
    </location>
</feature>
<name>A0A2G9H8E4_9LAMI</name>
<dbReference type="Proteomes" id="UP000231279">
    <property type="component" value="Unassembled WGS sequence"/>
</dbReference>
<evidence type="ECO:0000256" key="1">
    <source>
        <dbReference type="SAM" id="MobiDB-lite"/>
    </source>
</evidence>
<keyword evidence="2" id="KW-1133">Transmembrane helix</keyword>
<feature type="transmembrane region" description="Helical" evidence="2">
    <location>
        <begin position="116"/>
        <end position="136"/>
    </location>
</feature>
<proteinExistence type="predicted"/>
<dbReference type="PANTHER" id="PTHR34064:SF4">
    <property type="entry name" value="PROTEIN, PUTATIVE-RELATED"/>
    <property type="match status" value="1"/>
</dbReference>
<keyword evidence="2" id="KW-0472">Membrane</keyword>
<reference evidence="4" key="1">
    <citation type="journal article" date="2018" name="Gigascience">
        <title>Genome assembly of the Pink Ipe (Handroanthus impetiginosus, Bignoniaceae), a highly valued, ecologically keystone Neotropical timber forest tree.</title>
        <authorList>
            <person name="Silva-Junior O.B."/>
            <person name="Grattapaglia D."/>
            <person name="Novaes E."/>
            <person name="Collevatti R.G."/>
        </authorList>
    </citation>
    <scope>NUCLEOTIDE SEQUENCE [LARGE SCALE GENOMIC DNA]</scope>
    <source>
        <strain evidence="4">cv. UFG-1</strain>
    </source>
</reference>
<dbReference type="AlphaFoldDB" id="A0A2G9H8E4"/>
<keyword evidence="4" id="KW-1185">Reference proteome</keyword>
<evidence type="ECO:0000256" key="2">
    <source>
        <dbReference type="SAM" id="Phobius"/>
    </source>
</evidence>
<dbReference type="PANTHER" id="PTHR34064">
    <property type="entry name" value="OS04G0672300 PROTEIN"/>
    <property type="match status" value="1"/>
</dbReference>
<dbReference type="EMBL" id="NKXS01002412">
    <property type="protein sequence ID" value="PIN13753.1"/>
    <property type="molecule type" value="Genomic_DNA"/>
</dbReference>
<keyword evidence="2" id="KW-0812">Transmembrane</keyword>
<evidence type="ECO:0000313" key="3">
    <source>
        <dbReference type="EMBL" id="PIN13753.1"/>
    </source>
</evidence>
<sequence length="158" mass="17767">MENSSQLIEEDINSNSRISLERSLSREGSFRGSGKKMIPNMVNQRNGGVFAISPPDALHGGNMLEKPVVVDLGTTDESIFPQVHHQTTINNGSERRRGRFNLSRSPRTWSINPRSILIFCATLSCIGSIIVIYFTLSIGKFNRNDNNPFFSNLNFHFH</sequence>